<dbReference type="Gene3D" id="3.20.20.10">
    <property type="entry name" value="Alanine racemase"/>
    <property type="match status" value="1"/>
</dbReference>
<evidence type="ECO:0000259" key="1">
    <source>
        <dbReference type="SMART" id="SM01119"/>
    </source>
</evidence>
<evidence type="ECO:0000313" key="2">
    <source>
        <dbReference type="EMBL" id="ORA37342.1"/>
    </source>
</evidence>
<dbReference type="EMBL" id="MVHF01000006">
    <property type="protein sequence ID" value="ORA37342.1"/>
    <property type="molecule type" value="Genomic_DNA"/>
</dbReference>
<comment type="caution">
    <text evidence="2">The sequence shown here is derived from an EMBL/GenBank/DDBJ whole genome shotgun (WGS) entry which is preliminary data.</text>
</comment>
<dbReference type="PANTHER" id="PTHR28004">
    <property type="entry name" value="ZGC:162816-RELATED"/>
    <property type="match status" value="1"/>
</dbReference>
<gene>
    <name evidence="2" type="ORF">BST13_08500</name>
</gene>
<proteinExistence type="predicted"/>
<keyword evidence="3" id="KW-1185">Reference proteome</keyword>
<dbReference type="Proteomes" id="UP000192448">
    <property type="component" value="Unassembled WGS sequence"/>
</dbReference>
<dbReference type="AlphaFoldDB" id="A0A1X0B4S3"/>
<accession>A0A1X0B4S3</accession>
<dbReference type="SMART" id="SM01119">
    <property type="entry name" value="D-ser_dehydrat"/>
    <property type="match status" value="1"/>
</dbReference>
<dbReference type="InterPro" id="IPR029066">
    <property type="entry name" value="PLP-binding_barrel"/>
</dbReference>
<dbReference type="InterPro" id="IPR051466">
    <property type="entry name" value="D-amino_acid_metab_enzyme"/>
</dbReference>
<dbReference type="STRING" id="1927124.BST13_08500"/>
<dbReference type="Pfam" id="PF14031">
    <property type="entry name" value="D-ser_dehydrat"/>
    <property type="match status" value="1"/>
</dbReference>
<dbReference type="Gene3D" id="2.40.37.20">
    <property type="entry name" value="D-serine dehydratase-like domain"/>
    <property type="match status" value="1"/>
</dbReference>
<dbReference type="SUPFAM" id="SSF51419">
    <property type="entry name" value="PLP-binding barrel"/>
    <property type="match status" value="1"/>
</dbReference>
<dbReference type="InterPro" id="IPR026956">
    <property type="entry name" value="D-ser_dehydrat-like_dom"/>
</dbReference>
<reference evidence="2 3" key="1">
    <citation type="submission" date="2017-02" db="EMBL/GenBank/DDBJ databases">
        <title>The new phylogeny of genus Mycobacterium.</title>
        <authorList>
            <person name="Tortoli E."/>
            <person name="Trovato A."/>
            <person name="Cirillo D.M."/>
        </authorList>
    </citation>
    <scope>NUCLEOTIDE SEQUENCE [LARGE SCALE GENOMIC DNA]</scope>
    <source>
        <strain evidence="2 3">RW6</strain>
    </source>
</reference>
<feature type="domain" description="D-serine dehydratase-like" evidence="1">
    <location>
        <begin position="299"/>
        <end position="399"/>
    </location>
</feature>
<dbReference type="PANTHER" id="PTHR28004:SF8">
    <property type="entry name" value="D-SERINE DEAMINASE"/>
    <property type="match status" value="1"/>
</dbReference>
<sequence length="412" mass="44220">MTFLPSDSLVLGPRHKSFPPETWGRPVTDVIGTLDVTNGDFMTPAISLSESALRANVALLQRFCAAHGMKLAPHIKTTMSPEIVRAQLAAGAWATTVANVYQAAAMMDVSNRFLIANQVQDVRAIDFMGAIRDDNPDVEMMCWVDSVDGVCRMDAVLNARGQRHAVPVLVEVGLAGGRAGVRTLADAQHVAAAVSASSHLHLVGVCAFEGVIHSAEEVTRFLEFVAEVAFELSTASSEDTFIVSAGGTSYLEAVADELATRWADDSQMMVVLRSGCYVAYDSGVYARERRGLALAFAPAVHVWSTVVSRPEPELAILDFGKRETGTDCGFPTVEFRIPSGRGEVMAPPAGRIIAMNDQHTYFHLASGDPRGLAVGDVLGCGISHPCTTFDKWSVLPVVDDAWRLAGLVTTRF</sequence>
<dbReference type="InterPro" id="IPR042208">
    <property type="entry name" value="D-ser_dehydrat-like_sf"/>
</dbReference>
<protein>
    <recommendedName>
        <fullName evidence="1">D-serine dehydratase-like domain-containing protein</fullName>
    </recommendedName>
</protein>
<name>A0A1X0B4S3_9MYCO</name>
<evidence type="ECO:0000313" key="3">
    <source>
        <dbReference type="Proteomes" id="UP000192448"/>
    </source>
</evidence>
<organism evidence="2 3">
    <name type="scientific">Mycobacterium aquaticum</name>
    <dbReference type="NCBI Taxonomy" id="1927124"/>
    <lineage>
        <taxon>Bacteria</taxon>
        <taxon>Bacillati</taxon>
        <taxon>Actinomycetota</taxon>
        <taxon>Actinomycetes</taxon>
        <taxon>Mycobacteriales</taxon>
        <taxon>Mycobacteriaceae</taxon>
        <taxon>Mycobacterium</taxon>
    </lineage>
</organism>